<keyword evidence="4 12" id="KW-0894">Sodium channel</keyword>
<evidence type="ECO:0000256" key="12">
    <source>
        <dbReference type="RuleBase" id="RU000679"/>
    </source>
</evidence>
<keyword evidence="10 12" id="KW-0739">Sodium transport</keyword>
<sequence>MTQRKSSLPSLFSPSLFPEDGVTLHCFRRRREIHRRKLAWMIGGKMAEEQPSNSNVAESFSFPGVKHQDSCWSDIDIAGFQTVLDRQANLIRRLIWLVVLTICFALMLLQTLDRLNYYLTLPVSTTVRVIRNDSLIFPSITLCPYRDTLTRDATHLDLEKLQSLYETNFPGGEDFNDPVEAMYKLADMYDVVTLWKLSGWELENEISSCLQARLNCTQNGQVERIFTVLGYCLHFPGQPVTVSGHFYGFNIKLCNKDNATDKINRFYMMISDRYSTHDIRALTHGFFLEQGWNKEVAVSLKHFQAENKNHAPCSPDQSMTVSRCISQCFHKTLVEKTGCRMPYMNLFNFTSVPYCNTSQQLRLAEDLQKDLLWEGRGWHPASCQCGYASTCSQYLYETSSDTFARHDECAQYKVYFIDMTYEETKEEFAYDIISLLCDIGGTLGLLLGASVLTVIQFVDALSRQIAKCLMKTPELVKRQKSSMFNIVQTIVKPNEY</sequence>
<dbReference type="Proteomes" id="UP000076858">
    <property type="component" value="Unassembled WGS sequence"/>
</dbReference>
<dbReference type="STRING" id="35525.A0A164RUL2"/>
<evidence type="ECO:0000256" key="2">
    <source>
        <dbReference type="ARBA" id="ARBA00007193"/>
    </source>
</evidence>
<keyword evidence="8 12" id="KW-0406">Ion transport</keyword>
<evidence type="ECO:0000256" key="11">
    <source>
        <dbReference type="ARBA" id="ARBA00023303"/>
    </source>
</evidence>
<comment type="caution">
    <text evidence="14">The sequence shown here is derived from an EMBL/GenBank/DDBJ whole genome shotgun (WGS) entry which is preliminary data.</text>
</comment>
<organism evidence="14 15">
    <name type="scientific">Daphnia magna</name>
    <dbReference type="NCBI Taxonomy" id="35525"/>
    <lineage>
        <taxon>Eukaryota</taxon>
        <taxon>Metazoa</taxon>
        <taxon>Ecdysozoa</taxon>
        <taxon>Arthropoda</taxon>
        <taxon>Crustacea</taxon>
        <taxon>Branchiopoda</taxon>
        <taxon>Diplostraca</taxon>
        <taxon>Cladocera</taxon>
        <taxon>Anomopoda</taxon>
        <taxon>Daphniidae</taxon>
        <taxon>Daphnia</taxon>
    </lineage>
</organism>
<feature type="transmembrane region" description="Helical" evidence="13">
    <location>
        <begin position="94"/>
        <end position="112"/>
    </location>
</feature>
<keyword evidence="6 13" id="KW-1133">Transmembrane helix</keyword>
<comment type="subcellular location">
    <subcellularLocation>
        <location evidence="1">Membrane</location>
        <topology evidence="1">Multi-pass membrane protein</topology>
    </subcellularLocation>
</comment>
<keyword evidence="15" id="KW-1185">Reference proteome</keyword>
<dbReference type="PANTHER" id="PTHR11690:SF300">
    <property type="entry name" value="PICKPOCKET PROTEIN 19"/>
    <property type="match status" value="1"/>
</dbReference>
<protein>
    <submittedName>
        <fullName evidence="14">Uncharacterized protein</fullName>
    </submittedName>
</protein>
<evidence type="ECO:0000313" key="14">
    <source>
        <dbReference type="EMBL" id="KZS08956.1"/>
    </source>
</evidence>
<comment type="similarity">
    <text evidence="2 12">Belongs to the amiloride-sensitive sodium channel (TC 1.A.6) family.</text>
</comment>
<dbReference type="GO" id="GO:0005886">
    <property type="term" value="C:plasma membrane"/>
    <property type="evidence" value="ECO:0007669"/>
    <property type="project" value="TreeGrafter"/>
</dbReference>
<evidence type="ECO:0000256" key="13">
    <source>
        <dbReference type="SAM" id="Phobius"/>
    </source>
</evidence>
<keyword evidence="5 12" id="KW-0812">Transmembrane</keyword>
<evidence type="ECO:0000256" key="7">
    <source>
        <dbReference type="ARBA" id="ARBA00023053"/>
    </source>
</evidence>
<evidence type="ECO:0000256" key="6">
    <source>
        <dbReference type="ARBA" id="ARBA00022989"/>
    </source>
</evidence>
<evidence type="ECO:0000256" key="4">
    <source>
        <dbReference type="ARBA" id="ARBA00022461"/>
    </source>
</evidence>
<evidence type="ECO:0000313" key="15">
    <source>
        <dbReference type="Proteomes" id="UP000076858"/>
    </source>
</evidence>
<evidence type="ECO:0000256" key="9">
    <source>
        <dbReference type="ARBA" id="ARBA00023136"/>
    </source>
</evidence>
<name>A0A164RUL2_9CRUS</name>
<evidence type="ECO:0000256" key="1">
    <source>
        <dbReference type="ARBA" id="ARBA00004141"/>
    </source>
</evidence>
<dbReference type="AlphaFoldDB" id="A0A164RUL2"/>
<dbReference type="OrthoDB" id="6336951at2759"/>
<gene>
    <name evidence="14" type="ORF">APZ42_026935</name>
</gene>
<evidence type="ECO:0000256" key="5">
    <source>
        <dbReference type="ARBA" id="ARBA00022692"/>
    </source>
</evidence>
<dbReference type="InterPro" id="IPR001873">
    <property type="entry name" value="ENaC"/>
</dbReference>
<evidence type="ECO:0000256" key="8">
    <source>
        <dbReference type="ARBA" id="ARBA00023065"/>
    </source>
</evidence>
<dbReference type="PRINTS" id="PR01078">
    <property type="entry name" value="AMINACHANNEL"/>
</dbReference>
<keyword evidence="11 12" id="KW-0407">Ion channel</keyword>
<dbReference type="Pfam" id="PF00858">
    <property type="entry name" value="ASC"/>
    <property type="match status" value="1"/>
</dbReference>
<accession>A0A164RUL2</accession>
<dbReference type="PANTHER" id="PTHR11690">
    <property type="entry name" value="AMILORIDE-SENSITIVE SODIUM CHANNEL-RELATED"/>
    <property type="match status" value="1"/>
</dbReference>
<evidence type="ECO:0000256" key="10">
    <source>
        <dbReference type="ARBA" id="ARBA00023201"/>
    </source>
</evidence>
<proteinExistence type="inferred from homology"/>
<dbReference type="GO" id="GO:0015280">
    <property type="term" value="F:ligand-gated sodium channel activity"/>
    <property type="evidence" value="ECO:0007669"/>
    <property type="project" value="TreeGrafter"/>
</dbReference>
<evidence type="ECO:0000256" key="3">
    <source>
        <dbReference type="ARBA" id="ARBA00022448"/>
    </source>
</evidence>
<keyword evidence="7" id="KW-0915">Sodium</keyword>
<dbReference type="EMBL" id="LRGB01002140">
    <property type="protein sequence ID" value="KZS08956.1"/>
    <property type="molecule type" value="Genomic_DNA"/>
</dbReference>
<dbReference type="Gene3D" id="1.10.287.770">
    <property type="entry name" value="YojJ-like"/>
    <property type="match status" value="1"/>
</dbReference>
<keyword evidence="3 12" id="KW-0813">Transport</keyword>
<reference evidence="14 15" key="1">
    <citation type="submission" date="2016-03" db="EMBL/GenBank/DDBJ databases">
        <title>EvidentialGene: Evidence-directed Construction of Genes on Genomes.</title>
        <authorList>
            <person name="Gilbert D.G."/>
            <person name="Choi J.-H."/>
            <person name="Mockaitis K."/>
            <person name="Colbourne J."/>
            <person name="Pfrender M."/>
        </authorList>
    </citation>
    <scope>NUCLEOTIDE SEQUENCE [LARGE SCALE GENOMIC DNA]</scope>
    <source>
        <strain evidence="14 15">Xinb3</strain>
        <tissue evidence="14">Complete organism</tissue>
    </source>
</reference>
<keyword evidence="9 13" id="KW-0472">Membrane</keyword>